<accession>A0A6A6BLG2</accession>
<dbReference type="RefSeq" id="XP_033399847.1">
    <property type="nucleotide sequence ID" value="XM_033541904.1"/>
</dbReference>
<evidence type="ECO:0000313" key="3">
    <source>
        <dbReference type="Proteomes" id="UP000799438"/>
    </source>
</evidence>
<proteinExistence type="predicted"/>
<keyword evidence="3" id="KW-1185">Reference proteome</keyword>
<dbReference type="Proteomes" id="UP000799438">
    <property type="component" value="Unassembled WGS sequence"/>
</dbReference>
<feature type="compositionally biased region" description="Low complexity" evidence="1">
    <location>
        <begin position="193"/>
        <end position="205"/>
    </location>
</feature>
<feature type="region of interest" description="Disordered" evidence="1">
    <location>
        <begin position="151"/>
        <end position="232"/>
    </location>
</feature>
<reference evidence="2" key="1">
    <citation type="journal article" date="2020" name="Stud. Mycol.">
        <title>101 Dothideomycetes genomes: a test case for predicting lifestyles and emergence of pathogens.</title>
        <authorList>
            <person name="Haridas S."/>
            <person name="Albert R."/>
            <person name="Binder M."/>
            <person name="Bloem J."/>
            <person name="Labutti K."/>
            <person name="Salamov A."/>
            <person name="Andreopoulos B."/>
            <person name="Baker S."/>
            <person name="Barry K."/>
            <person name="Bills G."/>
            <person name="Bluhm B."/>
            <person name="Cannon C."/>
            <person name="Castanera R."/>
            <person name="Culley D."/>
            <person name="Daum C."/>
            <person name="Ezra D."/>
            <person name="Gonzalez J."/>
            <person name="Henrissat B."/>
            <person name="Kuo A."/>
            <person name="Liang C."/>
            <person name="Lipzen A."/>
            <person name="Lutzoni F."/>
            <person name="Magnuson J."/>
            <person name="Mondo S."/>
            <person name="Nolan M."/>
            <person name="Ohm R."/>
            <person name="Pangilinan J."/>
            <person name="Park H.-J."/>
            <person name="Ramirez L."/>
            <person name="Alfaro M."/>
            <person name="Sun H."/>
            <person name="Tritt A."/>
            <person name="Yoshinaga Y."/>
            <person name="Zwiers L.-H."/>
            <person name="Turgeon B."/>
            <person name="Goodwin S."/>
            <person name="Spatafora J."/>
            <person name="Crous P."/>
            <person name="Grigoriev I."/>
        </authorList>
    </citation>
    <scope>NUCLEOTIDE SEQUENCE</scope>
    <source>
        <strain evidence="2">CBS 121167</strain>
    </source>
</reference>
<protein>
    <submittedName>
        <fullName evidence="2">Uncharacterized protein</fullName>
    </submittedName>
</protein>
<name>A0A6A6BLG2_9PEZI</name>
<feature type="region of interest" description="Disordered" evidence="1">
    <location>
        <begin position="1"/>
        <end position="20"/>
    </location>
</feature>
<organism evidence="2 3">
    <name type="scientific">Aplosporella prunicola CBS 121167</name>
    <dbReference type="NCBI Taxonomy" id="1176127"/>
    <lineage>
        <taxon>Eukaryota</taxon>
        <taxon>Fungi</taxon>
        <taxon>Dikarya</taxon>
        <taxon>Ascomycota</taxon>
        <taxon>Pezizomycotina</taxon>
        <taxon>Dothideomycetes</taxon>
        <taxon>Dothideomycetes incertae sedis</taxon>
        <taxon>Botryosphaeriales</taxon>
        <taxon>Aplosporellaceae</taxon>
        <taxon>Aplosporella</taxon>
    </lineage>
</organism>
<feature type="compositionally biased region" description="Polar residues" evidence="1">
    <location>
        <begin position="159"/>
        <end position="174"/>
    </location>
</feature>
<feature type="region of interest" description="Disordered" evidence="1">
    <location>
        <begin position="107"/>
        <end position="133"/>
    </location>
</feature>
<evidence type="ECO:0000256" key="1">
    <source>
        <dbReference type="SAM" id="MobiDB-lite"/>
    </source>
</evidence>
<gene>
    <name evidence="2" type="ORF">K452DRAFT_296371</name>
</gene>
<dbReference type="AlphaFoldDB" id="A0A6A6BLG2"/>
<feature type="compositionally biased region" description="Polar residues" evidence="1">
    <location>
        <begin position="1"/>
        <end position="11"/>
    </location>
</feature>
<feature type="compositionally biased region" description="Polar residues" evidence="1">
    <location>
        <begin position="207"/>
        <end position="217"/>
    </location>
</feature>
<dbReference type="OrthoDB" id="3898724at2759"/>
<feature type="compositionally biased region" description="Basic and acidic residues" evidence="1">
    <location>
        <begin position="107"/>
        <end position="116"/>
    </location>
</feature>
<dbReference type="EMBL" id="ML995480">
    <property type="protein sequence ID" value="KAF2144135.1"/>
    <property type="molecule type" value="Genomic_DNA"/>
</dbReference>
<evidence type="ECO:0000313" key="2">
    <source>
        <dbReference type="EMBL" id="KAF2144135.1"/>
    </source>
</evidence>
<dbReference type="GeneID" id="54299401"/>
<sequence>MAAVASKQSYSIAAGGSSPNRHMRRLSVRRTFSTGPDVSAPRTHCPKDVDAFSYDPAHLLEWSMPDGLWYRLPSRLRATVASMQHAGAAVLTGLDRLHEMKEELQLDKFSETSNKDETEDPFEYGSGSIAPGQPGLEDLFDVMTMEAAKAPRGRHDSLATPSLSTPALTPSDSSIAVDFGDSNSSPSTPLPATPLQLPSPLALPSKPWQQPSPQRYSMSGPRPDVKLGAEPSNSSLGTAAVLMANGKLSAPLLPLHPHGFMPTPRHPHAAYYAAELAELRCVALVRLRHSARKVESQWIECKRVGDVIIEAARSSPAASAFELSDEERIEEQVRSALAVVREFEMWWAGQKGEVGALEERIKSIDGIWA</sequence>